<dbReference type="GO" id="GO:0015031">
    <property type="term" value="P:protein transport"/>
    <property type="evidence" value="ECO:0007669"/>
    <property type="project" value="UniProtKB-KW"/>
</dbReference>
<feature type="domain" description="SecDF P1 head subdomain" evidence="9">
    <location>
        <begin position="207"/>
        <end position="309"/>
    </location>
</feature>
<comment type="caution">
    <text evidence="10">The sequence shown here is derived from an EMBL/GenBank/DDBJ whole genome shotgun (WGS) entry which is preliminary data.</text>
</comment>
<keyword evidence="4" id="KW-0653">Protein transport</keyword>
<feature type="domain" description="Protein translocase subunit SecDF P1" evidence="8">
    <location>
        <begin position="37"/>
        <end position="98"/>
    </location>
</feature>
<keyword evidence="7" id="KW-0472">Membrane</keyword>
<dbReference type="InterPro" id="IPR022646">
    <property type="entry name" value="SecD/SecF_CS"/>
</dbReference>
<evidence type="ECO:0000256" key="7">
    <source>
        <dbReference type="ARBA" id="ARBA00023136"/>
    </source>
</evidence>
<evidence type="ECO:0000256" key="4">
    <source>
        <dbReference type="ARBA" id="ARBA00022927"/>
    </source>
</evidence>
<keyword evidence="6" id="KW-0811">Translocation</keyword>
<name>X1GVU8_9ZZZZ</name>
<dbReference type="PANTHER" id="PTHR30081">
    <property type="entry name" value="PROTEIN-EXPORT MEMBRANE PROTEIN SEC"/>
    <property type="match status" value="1"/>
</dbReference>
<dbReference type="AlphaFoldDB" id="X1GVU8"/>
<reference evidence="10" key="1">
    <citation type="journal article" date="2014" name="Front. Microbiol.">
        <title>High frequency of phylogenetically diverse reductive dehalogenase-homologous genes in deep subseafloor sedimentary metagenomes.</title>
        <authorList>
            <person name="Kawai M."/>
            <person name="Futagami T."/>
            <person name="Toyoda A."/>
            <person name="Takaki Y."/>
            <person name="Nishi S."/>
            <person name="Hori S."/>
            <person name="Arai W."/>
            <person name="Tsubouchi T."/>
            <person name="Morono Y."/>
            <person name="Uchiyama I."/>
            <person name="Ito T."/>
            <person name="Fujiyama A."/>
            <person name="Inagaki F."/>
            <person name="Takami H."/>
        </authorList>
    </citation>
    <scope>NUCLEOTIDE SEQUENCE</scope>
    <source>
        <strain evidence="10">Expedition CK06-06</strain>
    </source>
</reference>
<dbReference type="InterPro" id="IPR054384">
    <property type="entry name" value="SecDF_P1_head"/>
</dbReference>
<keyword evidence="2" id="KW-1003">Cell membrane</keyword>
<keyword evidence="1" id="KW-0813">Transport</keyword>
<dbReference type="Gene3D" id="3.30.70.3220">
    <property type="match status" value="1"/>
</dbReference>
<dbReference type="GO" id="GO:0005886">
    <property type="term" value="C:plasma membrane"/>
    <property type="evidence" value="ECO:0007669"/>
    <property type="project" value="TreeGrafter"/>
</dbReference>
<dbReference type="Pfam" id="PF21760">
    <property type="entry name" value="SecD_1st"/>
    <property type="match status" value="1"/>
</dbReference>
<accession>X1GVU8</accession>
<dbReference type="EMBL" id="BARU01009448">
    <property type="protein sequence ID" value="GAH37133.1"/>
    <property type="molecule type" value="Genomic_DNA"/>
</dbReference>
<evidence type="ECO:0000256" key="6">
    <source>
        <dbReference type="ARBA" id="ARBA00023010"/>
    </source>
</evidence>
<evidence type="ECO:0000256" key="5">
    <source>
        <dbReference type="ARBA" id="ARBA00022989"/>
    </source>
</evidence>
<evidence type="ECO:0000259" key="8">
    <source>
        <dbReference type="Pfam" id="PF21760"/>
    </source>
</evidence>
<evidence type="ECO:0000259" key="9">
    <source>
        <dbReference type="Pfam" id="PF22599"/>
    </source>
</evidence>
<evidence type="ECO:0000256" key="2">
    <source>
        <dbReference type="ARBA" id="ARBA00022475"/>
    </source>
</evidence>
<feature type="non-terminal residue" evidence="10">
    <location>
        <position position="309"/>
    </location>
</feature>
<dbReference type="Gene3D" id="3.30.1360.200">
    <property type="match status" value="1"/>
</dbReference>
<keyword evidence="5" id="KW-1133">Transmembrane helix</keyword>
<sequence>MGKKGVRLGLDLVGGVHLVYRAEFSEEATEEDKARSVDRALEVIRTRIDKYGVVEPVIQSLKVAGKDAISVKLPGFTDIEEAKKLVEQTGFLEFKEVELNDEGNPVYLDDYLEISVPEFFNKDETDERIFVGEGSDGKYYPIAFLVREEDGNLVYKDEEGNPIDVEELREIKEQIVGELPSSSILFQVGSPALLSWITARGDDGTPLIGKLLVEATPNIITKPTGIEAEVGIRWNNEGRVVFDQVAGRLYNSGEYGTPNRALGIFLDDVLLSYPQILQQKYEGTAAITGNFTPEEVYRLANLLESGALP</sequence>
<evidence type="ECO:0000313" key="10">
    <source>
        <dbReference type="EMBL" id="GAH37133.1"/>
    </source>
</evidence>
<keyword evidence="3" id="KW-0812">Transmembrane</keyword>
<dbReference type="PANTHER" id="PTHR30081:SF1">
    <property type="entry name" value="PROTEIN TRANSLOCASE SUBUNIT SECD"/>
    <property type="match status" value="1"/>
</dbReference>
<dbReference type="Pfam" id="PF22599">
    <property type="entry name" value="SecDF_P1_head"/>
    <property type="match status" value="1"/>
</dbReference>
<dbReference type="InterPro" id="IPR048631">
    <property type="entry name" value="SecD_1st"/>
</dbReference>
<organism evidence="10">
    <name type="scientific">marine sediment metagenome</name>
    <dbReference type="NCBI Taxonomy" id="412755"/>
    <lineage>
        <taxon>unclassified sequences</taxon>
        <taxon>metagenomes</taxon>
        <taxon>ecological metagenomes</taxon>
    </lineage>
</organism>
<evidence type="ECO:0000256" key="3">
    <source>
        <dbReference type="ARBA" id="ARBA00022692"/>
    </source>
</evidence>
<protein>
    <submittedName>
        <fullName evidence="10">Uncharacterized protein</fullName>
    </submittedName>
</protein>
<gene>
    <name evidence="10" type="ORF">S03H2_18225</name>
</gene>
<evidence type="ECO:0000256" key="1">
    <source>
        <dbReference type="ARBA" id="ARBA00022448"/>
    </source>
</evidence>
<dbReference type="Pfam" id="PF07549">
    <property type="entry name" value="Sec_GG"/>
    <property type="match status" value="1"/>
</dbReference>
<proteinExistence type="predicted"/>
<dbReference type="InterPro" id="IPR022813">
    <property type="entry name" value="SecD/SecF_arch_bac"/>
</dbReference>